<keyword evidence="1" id="KW-0614">Plasmid</keyword>
<geneLocation type="plasmid" evidence="2"/>
<evidence type="ECO:0000313" key="1">
    <source>
        <dbReference type="EMBL" id="ALL70125.1"/>
    </source>
</evidence>
<dbReference type="EMBL" id="CP012748">
    <property type="protein sequence ID" value="ALL70125.1"/>
    <property type="molecule type" value="Genomic_DNA"/>
</dbReference>
<proteinExistence type="predicted"/>
<dbReference type="KEGG" id="bcai:K788_0001520"/>
<evidence type="ECO:0000313" key="2">
    <source>
        <dbReference type="Proteomes" id="UP000019146"/>
    </source>
</evidence>
<gene>
    <name evidence="1" type="ORF">K788_0001520</name>
</gene>
<protein>
    <submittedName>
        <fullName evidence="1">Uncharacterized protein</fullName>
    </submittedName>
</protein>
<accession>A0A0N7JVT7</accession>
<dbReference type="Proteomes" id="UP000019146">
    <property type="component" value="Plasmid unnamed"/>
</dbReference>
<organism evidence="1 2">
    <name type="scientific">Paraburkholderia caribensis MBA4</name>
    <dbReference type="NCBI Taxonomy" id="1323664"/>
    <lineage>
        <taxon>Bacteria</taxon>
        <taxon>Pseudomonadati</taxon>
        <taxon>Pseudomonadota</taxon>
        <taxon>Betaproteobacteria</taxon>
        <taxon>Burkholderiales</taxon>
        <taxon>Burkholderiaceae</taxon>
        <taxon>Paraburkholderia</taxon>
    </lineage>
</organism>
<sequence>MSDTCGYSLPVRMPPRYHVVQTEPQCLLPFRSQRITDRIY</sequence>
<name>A0A0N7JVT7_9BURK</name>
<reference evidence="1 2" key="1">
    <citation type="journal article" date="2014" name="Genome Announc.">
        <title>Draft Genome Sequence of the Haloacid-Degrading Burkholderia caribensis Strain MBA4.</title>
        <authorList>
            <person name="Pan Y."/>
            <person name="Kong K.F."/>
            <person name="Tsang J.S."/>
        </authorList>
    </citation>
    <scope>NUCLEOTIDE SEQUENCE [LARGE SCALE GENOMIC DNA]</scope>
    <source>
        <strain evidence="1 2">MBA4</strain>
        <plasmid evidence="2">Plasmid</plasmid>
    </source>
</reference>
<dbReference type="AlphaFoldDB" id="A0A0N7JVT7"/>